<dbReference type="Pfam" id="PF04117">
    <property type="entry name" value="Mpv17_PMP22"/>
    <property type="match status" value="1"/>
</dbReference>
<accession>A0AAV8QSD5</accession>
<comment type="similarity">
    <text evidence="2 6">Belongs to the peroxisomal membrane protein PXMP2/4 family.</text>
</comment>
<gene>
    <name evidence="7" type="ORF">OPV22_022357</name>
</gene>
<keyword evidence="5 6" id="KW-0472">Membrane</keyword>
<dbReference type="GO" id="GO:0016020">
    <property type="term" value="C:membrane"/>
    <property type="evidence" value="ECO:0007669"/>
    <property type="project" value="UniProtKB-SubCell"/>
</dbReference>
<reference evidence="7 8" key="1">
    <citation type="submission" date="2022-12" db="EMBL/GenBank/DDBJ databases">
        <title>Chromosome-scale assembly of the Ensete ventricosum genome.</title>
        <authorList>
            <person name="Dussert Y."/>
            <person name="Stocks J."/>
            <person name="Wendawek A."/>
            <person name="Woldeyes F."/>
            <person name="Nichols R.A."/>
            <person name="Borrell J.S."/>
        </authorList>
    </citation>
    <scope>NUCLEOTIDE SEQUENCE [LARGE SCALE GENOMIC DNA]</scope>
    <source>
        <strain evidence="8">cv. Maze</strain>
        <tissue evidence="7">Seeds</tissue>
    </source>
</reference>
<dbReference type="GO" id="GO:0005737">
    <property type="term" value="C:cytoplasm"/>
    <property type="evidence" value="ECO:0007669"/>
    <property type="project" value="TreeGrafter"/>
</dbReference>
<feature type="transmembrane region" description="Helical" evidence="6">
    <location>
        <begin position="237"/>
        <end position="256"/>
    </location>
</feature>
<dbReference type="Proteomes" id="UP001222027">
    <property type="component" value="Unassembled WGS sequence"/>
</dbReference>
<dbReference type="EMBL" id="JAQQAF010000006">
    <property type="protein sequence ID" value="KAJ8478630.1"/>
    <property type="molecule type" value="Genomic_DNA"/>
</dbReference>
<keyword evidence="4 6" id="KW-1133">Transmembrane helix</keyword>
<evidence type="ECO:0000256" key="4">
    <source>
        <dbReference type="ARBA" id="ARBA00022989"/>
    </source>
</evidence>
<evidence type="ECO:0000256" key="2">
    <source>
        <dbReference type="ARBA" id="ARBA00006824"/>
    </source>
</evidence>
<organism evidence="7 8">
    <name type="scientific">Ensete ventricosum</name>
    <name type="common">Abyssinian banana</name>
    <name type="synonym">Musa ensete</name>
    <dbReference type="NCBI Taxonomy" id="4639"/>
    <lineage>
        <taxon>Eukaryota</taxon>
        <taxon>Viridiplantae</taxon>
        <taxon>Streptophyta</taxon>
        <taxon>Embryophyta</taxon>
        <taxon>Tracheophyta</taxon>
        <taxon>Spermatophyta</taxon>
        <taxon>Magnoliopsida</taxon>
        <taxon>Liliopsida</taxon>
        <taxon>Zingiberales</taxon>
        <taxon>Musaceae</taxon>
        <taxon>Ensete</taxon>
    </lineage>
</organism>
<dbReference type="InterPro" id="IPR007248">
    <property type="entry name" value="Mpv17_PMP22"/>
</dbReference>
<evidence type="ECO:0000313" key="8">
    <source>
        <dbReference type="Proteomes" id="UP001222027"/>
    </source>
</evidence>
<protein>
    <submittedName>
        <fullName evidence="7">Uncharacterized protein</fullName>
    </submittedName>
</protein>
<evidence type="ECO:0000313" key="7">
    <source>
        <dbReference type="EMBL" id="KAJ8478630.1"/>
    </source>
</evidence>
<feature type="transmembrane region" description="Helical" evidence="6">
    <location>
        <begin position="174"/>
        <end position="196"/>
    </location>
</feature>
<evidence type="ECO:0000256" key="5">
    <source>
        <dbReference type="ARBA" id="ARBA00023136"/>
    </source>
</evidence>
<evidence type="ECO:0000256" key="3">
    <source>
        <dbReference type="ARBA" id="ARBA00022692"/>
    </source>
</evidence>
<comment type="subcellular location">
    <subcellularLocation>
        <location evidence="1">Membrane</location>
        <topology evidence="1">Multi-pass membrane protein</topology>
    </subcellularLocation>
</comment>
<comment type="caution">
    <text evidence="7">The sequence shown here is derived from an EMBL/GenBank/DDBJ whole genome shotgun (WGS) entry which is preliminary data.</text>
</comment>
<dbReference type="AlphaFoldDB" id="A0AAV8QSD5"/>
<dbReference type="PANTHER" id="PTHR11266:SF18">
    <property type="entry name" value="OS12G0508100 PROTEIN"/>
    <property type="match status" value="1"/>
</dbReference>
<keyword evidence="8" id="KW-1185">Reference proteome</keyword>
<sequence>MSGLLLNNGGRSAHRLLLHHLRAPPSSDLSKPSMSHARAYVRSHLLSSKPRKSSSRLSPTASFHLSHPSASTVAAASSASASSFLRNGFVIWYLGMIEARPLLTKSLTAAAIFAAADISSQISTLTSPDNLDLVRTLRMAGYGMIILGPSLHFWFNFVARILPKQDMITTLKKMFLGQTTYGPLMTAAFFSVNAVLQGETRGEIIARLKRDMIPTVKRGFMYWPVCDFITFKFIPVLLQPLVCNSFSFLWTIYLTYMASLQKLHRLITVYRGLIRLLCSSKEVRPSVFR</sequence>
<dbReference type="PANTHER" id="PTHR11266">
    <property type="entry name" value="PEROXISOMAL MEMBRANE PROTEIN 2, PXMP2 MPV17"/>
    <property type="match status" value="1"/>
</dbReference>
<keyword evidence="3 6" id="KW-0812">Transmembrane</keyword>
<proteinExistence type="inferred from homology"/>
<feature type="transmembrane region" description="Helical" evidence="6">
    <location>
        <begin position="142"/>
        <end position="162"/>
    </location>
</feature>
<name>A0AAV8QSD5_ENSVE</name>
<evidence type="ECO:0000256" key="1">
    <source>
        <dbReference type="ARBA" id="ARBA00004141"/>
    </source>
</evidence>
<evidence type="ECO:0000256" key="6">
    <source>
        <dbReference type="RuleBase" id="RU363053"/>
    </source>
</evidence>